<protein>
    <recommendedName>
        <fullName evidence="4">NYN domain-containing protein</fullName>
    </recommendedName>
</protein>
<name>A0ABQ3C0T7_9GAMM</name>
<evidence type="ECO:0000313" key="3">
    <source>
        <dbReference type="Proteomes" id="UP000643403"/>
    </source>
</evidence>
<accession>A0ABQ3C0T7</accession>
<feature type="region of interest" description="Disordered" evidence="1">
    <location>
        <begin position="1"/>
        <end position="31"/>
    </location>
</feature>
<evidence type="ECO:0000313" key="2">
    <source>
        <dbReference type="EMBL" id="GGZ63895.1"/>
    </source>
</evidence>
<gene>
    <name evidence="2" type="ORF">GCM10008101_16810</name>
</gene>
<reference evidence="3" key="1">
    <citation type="journal article" date="2019" name="Int. J. Syst. Evol. Microbiol.">
        <title>The Global Catalogue of Microorganisms (GCM) 10K type strain sequencing project: providing services to taxonomists for standard genome sequencing and annotation.</title>
        <authorList>
            <consortium name="The Broad Institute Genomics Platform"/>
            <consortium name="The Broad Institute Genome Sequencing Center for Infectious Disease"/>
            <person name="Wu L."/>
            <person name="Ma J."/>
        </authorList>
    </citation>
    <scope>NUCLEOTIDE SEQUENCE [LARGE SCALE GENOMIC DNA]</scope>
    <source>
        <strain evidence="3">KCTC 22558</strain>
    </source>
</reference>
<dbReference type="RefSeq" id="WP_189449724.1">
    <property type="nucleotide sequence ID" value="NZ_BMXY01000002.1"/>
</dbReference>
<keyword evidence="3" id="KW-1185">Reference proteome</keyword>
<dbReference type="Proteomes" id="UP000643403">
    <property type="component" value="Unassembled WGS sequence"/>
</dbReference>
<proteinExistence type="predicted"/>
<evidence type="ECO:0008006" key="4">
    <source>
        <dbReference type="Google" id="ProtNLM"/>
    </source>
</evidence>
<sequence length="119" mass="12242">MHRAMSLFGPRTDGRSPGPGAGGTLGTPPGRAIGHISAREPGASFVIVSKDTGFDPLIRHLKDRGIACRRIADIPAPPGATPAIKAPPVAKKSKALTVVVLPEPNGAAAKSIRSRMSVH</sequence>
<comment type="caution">
    <text evidence="2">The sequence shown here is derived from an EMBL/GenBank/DDBJ whole genome shotgun (WGS) entry which is preliminary data.</text>
</comment>
<evidence type="ECO:0000256" key="1">
    <source>
        <dbReference type="SAM" id="MobiDB-lite"/>
    </source>
</evidence>
<dbReference type="EMBL" id="BMXY01000002">
    <property type="protein sequence ID" value="GGZ63895.1"/>
    <property type="molecule type" value="Genomic_DNA"/>
</dbReference>
<organism evidence="2 3">
    <name type="scientific">Cognatilysobacter xinjiangensis</name>
    <dbReference type="NCBI Taxonomy" id="546892"/>
    <lineage>
        <taxon>Bacteria</taxon>
        <taxon>Pseudomonadati</taxon>
        <taxon>Pseudomonadota</taxon>
        <taxon>Gammaproteobacteria</taxon>
        <taxon>Lysobacterales</taxon>
        <taxon>Lysobacteraceae</taxon>
        <taxon>Cognatilysobacter</taxon>
    </lineage>
</organism>